<accession>A0A1B2I7M8</accession>
<sequence length="229" mass="25283">MTESIAFEEINKYIGENEAGLRQYVSLLIKANELARLTGPSDEETLWNGHIIDCAFALPLLPERGCVIDVGTGGGLPGLVWAICRPELRVTLLDSITRKCAQVERIAALMGLRNVEVVCSRSEDYAKKNLEKFDAAAARAVCAAGILAEYLAPFVKTKGKLIAFKGPKAQEELAAVGNKWKTLGLSQPRLVSYELDEMSRCFVVWNKVGPLPKGMPRRPGMAEKFPWYR</sequence>
<dbReference type="Gene3D" id="3.40.50.150">
    <property type="entry name" value="Vaccinia Virus protein VP39"/>
    <property type="match status" value="1"/>
</dbReference>
<comment type="function">
    <text evidence="6">Specifically methylates the N7 position of a guanine in 16S rRNA.</text>
</comment>
<dbReference type="EC" id="2.1.1.-" evidence="6"/>
<evidence type="ECO:0000256" key="1">
    <source>
        <dbReference type="ARBA" id="ARBA00022490"/>
    </source>
</evidence>
<dbReference type="NCBIfam" id="TIGR00138">
    <property type="entry name" value="rsmG_gidB"/>
    <property type="match status" value="1"/>
</dbReference>
<dbReference type="PANTHER" id="PTHR31760">
    <property type="entry name" value="S-ADENOSYL-L-METHIONINE-DEPENDENT METHYLTRANSFERASES SUPERFAMILY PROTEIN"/>
    <property type="match status" value="1"/>
</dbReference>
<evidence type="ECO:0000313" key="8">
    <source>
        <dbReference type="Proteomes" id="UP000093044"/>
    </source>
</evidence>
<evidence type="ECO:0000313" key="7">
    <source>
        <dbReference type="EMBL" id="ANZ45980.1"/>
    </source>
</evidence>
<feature type="binding site" evidence="6">
    <location>
        <position position="71"/>
    </location>
    <ligand>
        <name>S-adenosyl-L-methionine</name>
        <dbReference type="ChEBI" id="CHEBI:59789"/>
    </ligand>
</feature>
<dbReference type="Proteomes" id="UP000093044">
    <property type="component" value="Chromosome"/>
</dbReference>
<dbReference type="EMBL" id="CP016757">
    <property type="protein sequence ID" value="ANZ45980.1"/>
    <property type="molecule type" value="Genomic_DNA"/>
</dbReference>
<proteinExistence type="inferred from homology"/>
<feature type="binding site" evidence="6">
    <location>
        <begin position="122"/>
        <end position="123"/>
    </location>
    <ligand>
        <name>S-adenosyl-L-methionine</name>
        <dbReference type="ChEBI" id="CHEBI:59789"/>
    </ligand>
</feature>
<feature type="binding site" evidence="6">
    <location>
        <position position="139"/>
    </location>
    <ligand>
        <name>S-adenosyl-L-methionine</name>
        <dbReference type="ChEBI" id="CHEBI:59789"/>
    </ligand>
</feature>
<keyword evidence="1 6" id="KW-0963">Cytoplasm</keyword>
<dbReference type="STRING" id="1197717.BED41_13295"/>
<dbReference type="AlphaFoldDB" id="A0A1B2I7M8"/>
<keyword evidence="8" id="KW-1185">Reference proteome</keyword>
<dbReference type="KEGG" id="cpor:BED41_13295"/>
<comment type="subcellular location">
    <subcellularLocation>
        <location evidence="6">Cytoplasm</location>
    </subcellularLocation>
</comment>
<dbReference type="OrthoDB" id="9808773at2"/>
<reference evidence="7" key="1">
    <citation type="submission" date="2016-08" db="EMBL/GenBank/DDBJ databases">
        <title>Complete genome of Cloacibacillus porcorum.</title>
        <authorList>
            <person name="Looft T."/>
            <person name="Bayles D.O."/>
            <person name="Alt D.P."/>
        </authorList>
    </citation>
    <scope>NUCLEOTIDE SEQUENCE [LARGE SCALE GENOMIC DNA]</scope>
    <source>
        <strain evidence="7">CL-84</strain>
    </source>
</reference>
<dbReference type="SUPFAM" id="SSF53335">
    <property type="entry name" value="S-adenosyl-L-methionine-dependent methyltransferases"/>
    <property type="match status" value="1"/>
</dbReference>
<keyword evidence="2 6" id="KW-0698">rRNA processing</keyword>
<feature type="binding site" evidence="6">
    <location>
        <position position="76"/>
    </location>
    <ligand>
        <name>S-adenosyl-L-methionine</name>
        <dbReference type="ChEBI" id="CHEBI:59789"/>
    </ligand>
</feature>
<dbReference type="RefSeq" id="WP_066747285.1">
    <property type="nucleotide sequence ID" value="NZ_CP016757.1"/>
</dbReference>
<evidence type="ECO:0000256" key="2">
    <source>
        <dbReference type="ARBA" id="ARBA00022552"/>
    </source>
</evidence>
<keyword evidence="4 6" id="KW-0808">Transferase</keyword>
<dbReference type="GeneID" id="83058822"/>
<organism evidence="7 8">
    <name type="scientific">Cloacibacillus porcorum</name>
    <dbReference type="NCBI Taxonomy" id="1197717"/>
    <lineage>
        <taxon>Bacteria</taxon>
        <taxon>Thermotogati</taxon>
        <taxon>Synergistota</taxon>
        <taxon>Synergistia</taxon>
        <taxon>Synergistales</taxon>
        <taxon>Synergistaceae</taxon>
        <taxon>Cloacibacillus</taxon>
    </lineage>
</organism>
<dbReference type="InterPro" id="IPR003682">
    <property type="entry name" value="rRNA_ssu_MeTfrase_G"/>
</dbReference>
<dbReference type="GO" id="GO:0070043">
    <property type="term" value="F:rRNA (guanine-N7-)-methyltransferase activity"/>
    <property type="evidence" value="ECO:0007669"/>
    <property type="project" value="UniProtKB-UniRule"/>
</dbReference>
<name>A0A1B2I7M8_9BACT</name>
<dbReference type="PANTHER" id="PTHR31760:SF0">
    <property type="entry name" value="S-ADENOSYL-L-METHIONINE-DEPENDENT METHYLTRANSFERASES SUPERFAMILY PROTEIN"/>
    <property type="match status" value="1"/>
</dbReference>
<evidence type="ECO:0000256" key="6">
    <source>
        <dbReference type="HAMAP-Rule" id="MF_00074"/>
    </source>
</evidence>
<evidence type="ECO:0000256" key="5">
    <source>
        <dbReference type="ARBA" id="ARBA00022691"/>
    </source>
</evidence>
<comment type="caution">
    <text evidence="6">Lacks conserved residue(s) required for the propagation of feature annotation.</text>
</comment>
<dbReference type="InterPro" id="IPR029063">
    <property type="entry name" value="SAM-dependent_MTases_sf"/>
</dbReference>
<dbReference type="HAMAP" id="MF_00074">
    <property type="entry name" value="16SrRNA_methyltr_G"/>
    <property type="match status" value="1"/>
</dbReference>
<keyword evidence="3 6" id="KW-0489">Methyltransferase</keyword>
<dbReference type="GO" id="GO:0005829">
    <property type="term" value="C:cytosol"/>
    <property type="evidence" value="ECO:0007669"/>
    <property type="project" value="TreeGrafter"/>
</dbReference>
<comment type="similarity">
    <text evidence="6">Belongs to the methyltransferase superfamily. RNA methyltransferase RsmG family.</text>
</comment>
<evidence type="ECO:0000256" key="3">
    <source>
        <dbReference type="ARBA" id="ARBA00022603"/>
    </source>
</evidence>
<dbReference type="CDD" id="cd02440">
    <property type="entry name" value="AdoMet_MTases"/>
    <property type="match status" value="1"/>
</dbReference>
<evidence type="ECO:0000256" key="4">
    <source>
        <dbReference type="ARBA" id="ARBA00022679"/>
    </source>
</evidence>
<dbReference type="Pfam" id="PF02527">
    <property type="entry name" value="GidB"/>
    <property type="match status" value="1"/>
</dbReference>
<gene>
    <name evidence="6" type="primary">rsmG</name>
    <name evidence="7" type="ORF">BED41_13295</name>
</gene>
<keyword evidence="5 6" id="KW-0949">S-adenosyl-L-methionine</keyword>
<protein>
    <recommendedName>
        <fullName evidence="6">Ribosomal RNA small subunit methyltransferase G</fullName>
        <ecNumber evidence="6">2.1.1.-</ecNumber>
    </recommendedName>
    <alternativeName>
        <fullName evidence="6">16S rRNA 7-methylguanosine methyltransferase</fullName>
        <shortName evidence="6">16S rRNA m7G methyltransferase</shortName>
    </alternativeName>
</protein>